<gene>
    <name evidence="1" type="primary">Contig5652.g6053</name>
    <name evidence="1" type="ORF">STYLEM_11144</name>
</gene>
<dbReference type="InParanoid" id="A0A078AL03"/>
<dbReference type="AlphaFoldDB" id="A0A078AL03"/>
<keyword evidence="2" id="KW-1185">Reference proteome</keyword>
<evidence type="ECO:0000313" key="1">
    <source>
        <dbReference type="EMBL" id="CDW82117.1"/>
    </source>
</evidence>
<protein>
    <submittedName>
        <fullName evidence="1">Uncharacterized protein</fullName>
    </submittedName>
</protein>
<evidence type="ECO:0000313" key="2">
    <source>
        <dbReference type="Proteomes" id="UP000039865"/>
    </source>
</evidence>
<dbReference type="OrthoDB" id="10677634at2759"/>
<sequence>MTSWTDGGSIEWLQISFGKIMLKKKEIIYITEAIKSKKLELSNIGNQLGKKYIFGGDSPNSVSKFTPFDEQKYAETKFQMQNELYPSMSKMVMKSKYNKQRFVSPVGQSIRTYGVKEKMPYMDSSIDLTQDDYKRVAYHQNQDQFNMNEFRMKVAERSGRYKNDLQFGSTLTNPTQKFKVSNSFQTIEQQPIGDSDKILQQNGIQSLKSHKDLNLTQKIVIDNGYRHPYEWNLNNPTGPLGVLPDNKKITEISRDEGHALRKNASQLMQPFYDTKDSPTRQNKRYDSVIISPSNTNSIAQDSQIYNGTQSSHFQNFSRTRQDKINQYQKTLGIIEEPFKEVKLPALSHHRQQF</sequence>
<dbReference type="Proteomes" id="UP000039865">
    <property type="component" value="Unassembled WGS sequence"/>
</dbReference>
<reference evidence="1 2" key="1">
    <citation type="submission" date="2014-06" db="EMBL/GenBank/DDBJ databases">
        <authorList>
            <person name="Swart Estienne"/>
        </authorList>
    </citation>
    <scope>NUCLEOTIDE SEQUENCE [LARGE SCALE GENOMIC DNA]</scope>
    <source>
        <strain evidence="1 2">130c</strain>
    </source>
</reference>
<name>A0A078AL03_STYLE</name>
<organism evidence="1 2">
    <name type="scientific">Stylonychia lemnae</name>
    <name type="common">Ciliate</name>
    <dbReference type="NCBI Taxonomy" id="5949"/>
    <lineage>
        <taxon>Eukaryota</taxon>
        <taxon>Sar</taxon>
        <taxon>Alveolata</taxon>
        <taxon>Ciliophora</taxon>
        <taxon>Intramacronucleata</taxon>
        <taxon>Spirotrichea</taxon>
        <taxon>Stichotrichia</taxon>
        <taxon>Sporadotrichida</taxon>
        <taxon>Oxytrichidae</taxon>
        <taxon>Stylonychinae</taxon>
        <taxon>Stylonychia</taxon>
    </lineage>
</organism>
<dbReference type="EMBL" id="CCKQ01010595">
    <property type="protein sequence ID" value="CDW82117.1"/>
    <property type="molecule type" value="Genomic_DNA"/>
</dbReference>
<accession>A0A078AL03</accession>
<proteinExistence type="predicted"/>